<keyword evidence="2" id="KW-0732">Signal</keyword>
<dbReference type="OrthoDB" id="2596908at2759"/>
<keyword evidence="1" id="KW-1133">Transmembrane helix</keyword>
<feature type="chain" id="PRO_5040480863" evidence="2">
    <location>
        <begin position="22"/>
        <end position="327"/>
    </location>
</feature>
<gene>
    <name evidence="3" type="ORF">NA57DRAFT_33927</name>
</gene>
<dbReference type="AlphaFoldDB" id="A0A9P4IGX2"/>
<sequence>MRFSRTLFGSLLFAESALCSASPFTPRGALHRRHVDFHANRLSPLERRVPQPQATTTSTGADALATWDAEAEQACMSQMDALGGTVSNPAGMAVCYNLPFMDNSTGVFEAELRMYNVSPPTGDWAGVTASDMMVSLAYLGATVQRTNGTVLGIAPNMPPSRREVSEAELRAALEKRQAAAPSEMKVLTYVGKLNANVIGPQMNLTQIQSLLIPEIELSAMNPSTKQMVQTVLSSKDASFMMGIFAGTTTDTITPASLASASAIANSATPFVLPGVTFGIFPVGFIVTMTWAVLFIAFVGLGTVGRYQFREQYKRNMKIQMNEGVKTI</sequence>
<name>A0A9P4IGX2_9PEZI</name>
<evidence type="ECO:0000256" key="1">
    <source>
        <dbReference type="SAM" id="Phobius"/>
    </source>
</evidence>
<dbReference type="EMBL" id="ML978123">
    <property type="protein sequence ID" value="KAF2101496.1"/>
    <property type="molecule type" value="Genomic_DNA"/>
</dbReference>
<keyword evidence="4" id="KW-1185">Reference proteome</keyword>
<protein>
    <submittedName>
        <fullName evidence="3">Uncharacterized protein</fullName>
    </submittedName>
</protein>
<keyword evidence="1" id="KW-0812">Transmembrane</keyword>
<evidence type="ECO:0000313" key="3">
    <source>
        <dbReference type="EMBL" id="KAF2101496.1"/>
    </source>
</evidence>
<organism evidence="3 4">
    <name type="scientific">Rhizodiscina lignyota</name>
    <dbReference type="NCBI Taxonomy" id="1504668"/>
    <lineage>
        <taxon>Eukaryota</taxon>
        <taxon>Fungi</taxon>
        <taxon>Dikarya</taxon>
        <taxon>Ascomycota</taxon>
        <taxon>Pezizomycotina</taxon>
        <taxon>Dothideomycetes</taxon>
        <taxon>Pleosporomycetidae</taxon>
        <taxon>Aulographales</taxon>
        <taxon>Rhizodiscinaceae</taxon>
        <taxon>Rhizodiscina</taxon>
    </lineage>
</organism>
<comment type="caution">
    <text evidence="3">The sequence shown here is derived from an EMBL/GenBank/DDBJ whole genome shotgun (WGS) entry which is preliminary data.</text>
</comment>
<proteinExistence type="predicted"/>
<evidence type="ECO:0000256" key="2">
    <source>
        <dbReference type="SAM" id="SignalP"/>
    </source>
</evidence>
<dbReference type="Proteomes" id="UP000799772">
    <property type="component" value="Unassembled WGS sequence"/>
</dbReference>
<reference evidence="3" key="1">
    <citation type="journal article" date="2020" name="Stud. Mycol.">
        <title>101 Dothideomycetes genomes: a test case for predicting lifestyles and emergence of pathogens.</title>
        <authorList>
            <person name="Haridas S."/>
            <person name="Albert R."/>
            <person name="Binder M."/>
            <person name="Bloem J."/>
            <person name="Labutti K."/>
            <person name="Salamov A."/>
            <person name="Andreopoulos B."/>
            <person name="Baker S."/>
            <person name="Barry K."/>
            <person name="Bills G."/>
            <person name="Bluhm B."/>
            <person name="Cannon C."/>
            <person name="Castanera R."/>
            <person name="Culley D."/>
            <person name="Daum C."/>
            <person name="Ezra D."/>
            <person name="Gonzalez J."/>
            <person name="Henrissat B."/>
            <person name="Kuo A."/>
            <person name="Liang C."/>
            <person name="Lipzen A."/>
            <person name="Lutzoni F."/>
            <person name="Magnuson J."/>
            <person name="Mondo S."/>
            <person name="Nolan M."/>
            <person name="Ohm R."/>
            <person name="Pangilinan J."/>
            <person name="Park H.-J."/>
            <person name="Ramirez L."/>
            <person name="Alfaro M."/>
            <person name="Sun H."/>
            <person name="Tritt A."/>
            <person name="Yoshinaga Y."/>
            <person name="Zwiers L.-H."/>
            <person name="Turgeon B."/>
            <person name="Goodwin S."/>
            <person name="Spatafora J."/>
            <person name="Crous P."/>
            <person name="Grigoriev I."/>
        </authorList>
    </citation>
    <scope>NUCLEOTIDE SEQUENCE</scope>
    <source>
        <strain evidence="3">CBS 133067</strain>
    </source>
</reference>
<evidence type="ECO:0000313" key="4">
    <source>
        <dbReference type="Proteomes" id="UP000799772"/>
    </source>
</evidence>
<accession>A0A9P4IGX2</accession>
<feature type="transmembrane region" description="Helical" evidence="1">
    <location>
        <begin position="279"/>
        <end position="304"/>
    </location>
</feature>
<feature type="signal peptide" evidence="2">
    <location>
        <begin position="1"/>
        <end position="21"/>
    </location>
</feature>
<keyword evidence="1" id="KW-0472">Membrane</keyword>